<keyword evidence="3" id="KW-1185">Reference proteome</keyword>
<proteinExistence type="predicted"/>
<dbReference type="GeneID" id="300402813"/>
<evidence type="ECO:0000313" key="3">
    <source>
        <dbReference type="Proteomes" id="UP000366945"/>
    </source>
</evidence>
<dbReference type="Gene3D" id="1.10.10.10">
    <property type="entry name" value="Winged helix-like DNA-binding domain superfamily/Winged helix DNA-binding domain"/>
    <property type="match status" value="1"/>
</dbReference>
<dbReference type="InterPro" id="IPR016032">
    <property type="entry name" value="Sig_transdc_resp-reg_C-effctor"/>
</dbReference>
<dbReference type="EMBL" id="CABPSK010000001">
    <property type="protein sequence ID" value="VVD73859.1"/>
    <property type="molecule type" value="Genomic_DNA"/>
</dbReference>
<dbReference type="GO" id="GO:0003677">
    <property type="term" value="F:DNA binding"/>
    <property type="evidence" value="ECO:0007669"/>
    <property type="project" value="InterPro"/>
</dbReference>
<sequence>MLAAVQETIPGQVPGLSPNDMSELLHLVYRGALDEVPWHDALQRVGQLLTANWVTLMVRPPVVDRAGLILVAKTGRPVRAAVAYSQYGYALDPFVKLPLDQVMSLDELMEEAEYKRGEFYKQFLAPADVEYMLGTDFRTLDGVDCHFRLCRSREAGPFTKTDRAFCEMLLPHLKLAVHMHSLLDVKESERKLYAGAVDRMAVGTVILDETGAIVSTNTVADEIFAERDGIRLTQGTIKIEYAHEEREFQKLLRKTLAVPSEAGPVMAEAISITRPSGKAKLGMVLRTVALSEWSEGKRRPAVVIFLRDPERKTQASQDILQQLFDLTPAEAALSILLANGLNLEEAADELDVRKNTARAHLRSIFSKTGVTRQTTLIRLVLSSVAQLG</sequence>
<gene>
    <name evidence="2" type="ORF">PPN31114_00754</name>
</gene>
<dbReference type="OrthoDB" id="5497412at2"/>
<protein>
    <submittedName>
        <fullName evidence="2">Helix-turn-helix transcriptional regulator</fullName>
    </submittedName>
</protein>
<dbReference type="GO" id="GO:0006355">
    <property type="term" value="P:regulation of DNA-templated transcription"/>
    <property type="evidence" value="ECO:0007669"/>
    <property type="project" value="InterPro"/>
</dbReference>
<accession>A0A5E4SIK4</accession>
<dbReference type="InterPro" id="IPR000792">
    <property type="entry name" value="Tscrpt_reg_LuxR_C"/>
</dbReference>
<dbReference type="SUPFAM" id="SSF46894">
    <property type="entry name" value="C-terminal effector domain of the bipartite response regulators"/>
    <property type="match status" value="1"/>
</dbReference>
<dbReference type="AlphaFoldDB" id="A0A5E4SIK4"/>
<reference evidence="2 3" key="1">
    <citation type="submission" date="2019-08" db="EMBL/GenBank/DDBJ databases">
        <authorList>
            <person name="Peeters C."/>
        </authorList>
    </citation>
    <scope>NUCLEOTIDE SEQUENCE [LARGE SCALE GENOMIC DNA]</scope>
    <source>
        <strain evidence="2 3">LMG 31114</strain>
    </source>
</reference>
<dbReference type="SMART" id="SM00421">
    <property type="entry name" value="HTH_LUXR"/>
    <property type="match status" value="1"/>
</dbReference>
<dbReference type="RefSeq" id="WP_150678125.1">
    <property type="nucleotide sequence ID" value="NZ_CABPSK010000001.1"/>
</dbReference>
<organism evidence="2 3">
    <name type="scientific">Pandoraea pneumonica</name>
    <dbReference type="NCBI Taxonomy" id="2508299"/>
    <lineage>
        <taxon>Bacteria</taxon>
        <taxon>Pseudomonadati</taxon>
        <taxon>Pseudomonadota</taxon>
        <taxon>Betaproteobacteria</taxon>
        <taxon>Burkholderiales</taxon>
        <taxon>Burkholderiaceae</taxon>
        <taxon>Pandoraea</taxon>
    </lineage>
</organism>
<evidence type="ECO:0000313" key="2">
    <source>
        <dbReference type="EMBL" id="VVD73859.1"/>
    </source>
</evidence>
<evidence type="ECO:0000259" key="1">
    <source>
        <dbReference type="SMART" id="SM00421"/>
    </source>
</evidence>
<dbReference type="Proteomes" id="UP000366945">
    <property type="component" value="Unassembled WGS sequence"/>
</dbReference>
<feature type="domain" description="HTH luxR-type" evidence="1">
    <location>
        <begin position="323"/>
        <end position="380"/>
    </location>
</feature>
<name>A0A5E4SIK4_9BURK</name>
<dbReference type="InterPro" id="IPR036388">
    <property type="entry name" value="WH-like_DNA-bd_sf"/>
</dbReference>